<gene>
    <name evidence="2" type="ORF">AM305_02868</name>
</gene>
<dbReference type="PANTHER" id="PTHR34980:SF2">
    <property type="entry name" value="INNER MEMBRANE PROTEIN YHAH-RELATED"/>
    <property type="match status" value="1"/>
</dbReference>
<feature type="transmembrane region" description="Helical" evidence="1">
    <location>
        <begin position="59"/>
        <end position="85"/>
    </location>
</feature>
<dbReference type="InterPro" id="IPR008523">
    <property type="entry name" value="DUF805"/>
</dbReference>
<proteinExistence type="predicted"/>
<feature type="transmembrane region" description="Helical" evidence="1">
    <location>
        <begin position="140"/>
        <end position="162"/>
    </location>
</feature>
<dbReference type="GO" id="GO:0005886">
    <property type="term" value="C:plasma membrane"/>
    <property type="evidence" value="ECO:0007669"/>
    <property type="project" value="TreeGrafter"/>
</dbReference>
<dbReference type="AlphaFoldDB" id="C5S4I6"/>
<evidence type="ECO:0000313" key="2">
    <source>
        <dbReference type="EMBL" id="EER46172.1"/>
    </source>
</evidence>
<dbReference type="OrthoDB" id="9812349at2"/>
<evidence type="ECO:0000256" key="1">
    <source>
        <dbReference type="SAM" id="Phobius"/>
    </source>
</evidence>
<name>C5S4I6_9PAST</name>
<dbReference type="Proteomes" id="UP000005532">
    <property type="component" value="Unassembled WGS sequence"/>
</dbReference>
<reference evidence="2 3" key="1">
    <citation type="journal article" date="2010" name="Vet. Microbiol.">
        <title>Production of haemolysins by strains of the Actinobacillus minor/porcitonsillarum complex.</title>
        <authorList>
            <person name="Arya G."/>
            <person name="Niven D.F."/>
        </authorList>
    </citation>
    <scope>NUCLEOTIDE SEQUENCE [LARGE SCALE GENOMIC DNA]</scope>
    <source>
        <strain evidence="2 3">NM305</strain>
    </source>
</reference>
<comment type="caution">
    <text evidence="2">The sequence shown here is derived from an EMBL/GenBank/DDBJ whole genome shotgun (WGS) entry which is preliminary data.</text>
</comment>
<dbReference type="RefSeq" id="WP_005825805.1">
    <property type="nucleotide sequence ID" value="NZ_ACQL01000146.1"/>
</dbReference>
<evidence type="ECO:0008006" key="4">
    <source>
        <dbReference type="Google" id="ProtNLM"/>
    </source>
</evidence>
<sequence>MKWFIHALKNIFTYQGRARRAEFGWFYLTYFLISIGVMFVFFIFALGGILTVGASQSDIVALLGGTAFLIFFLIYFAWIIVMFLTSTSLITRRLHDLGWSGWWQLVLHFVPQMVHLFAVIPFLSHADNGYLTESEQTAEMIAFLISGIVWLISIGIWCILLFKDGQRYANKYGEDPKAIPAAENTSVITTQS</sequence>
<keyword evidence="1" id="KW-0812">Transmembrane</keyword>
<accession>C5S4I6</accession>
<dbReference type="eggNOG" id="COG3152">
    <property type="taxonomic scope" value="Bacteria"/>
</dbReference>
<dbReference type="EMBL" id="ACQL01000146">
    <property type="protein sequence ID" value="EER46172.1"/>
    <property type="molecule type" value="Genomic_DNA"/>
</dbReference>
<dbReference type="Pfam" id="PF05656">
    <property type="entry name" value="DUF805"/>
    <property type="match status" value="1"/>
</dbReference>
<protein>
    <recommendedName>
        <fullName evidence="4">DUF805 domain-containing protein</fullName>
    </recommendedName>
</protein>
<keyword evidence="1" id="KW-1133">Transmembrane helix</keyword>
<feature type="transmembrane region" description="Helical" evidence="1">
    <location>
        <begin position="97"/>
        <end position="120"/>
    </location>
</feature>
<dbReference type="PANTHER" id="PTHR34980">
    <property type="entry name" value="INNER MEMBRANE PROTEIN-RELATED-RELATED"/>
    <property type="match status" value="1"/>
</dbReference>
<organism evidence="2 3">
    <name type="scientific">Actinobacillus minor NM305</name>
    <dbReference type="NCBI Taxonomy" id="637911"/>
    <lineage>
        <taxon>Bacteria</taxon>
        <taxon>Pseudomonadati</taxon>
        <taxon>Pseudomonadota</taxon>
        <taxon>Gammaproteobacteria</taxon>
        <taxon>Pasteurellales</taxon>
        <taxon>Pasteurellaceae</taxon>
        <taxon>Actinobacillus</taxon>
    </lineage>
</organism>
<keyword evidence="1" id="KW-0472">Membrane</keyword>
<evidence type="ECO:0000313" key="3">
    <source>
        <dbReference type="Proteomes" id="UP000005532"/>
    </source>
</evidence>
<feature type="transmembrane region" description="Helical" evidence="1">
    <location>
        <begin position="25"/>
        <end position="53"/>
    </location>
</feature>